<keyword evidence="9" id="KW-1185">Reference proteome</keyword>
<sequence length="321" mass="34903">MLCLKSRSCSDAIMKVNKPALAYGALLLAMLISAGNFLCGNLAVNEVHPVALTFWRCLIAAIFVLPLVLRGQGHPFQHFKGSWLRITALACIGVVATPWFVYSALRSNDLIDLGAGYTSVPLLTILFSALLLGERLLLVQYLGVVIALVGALVFAFRGEFSNLINFDPHLAFLLMIASNACRGFYLVLLKKWNMHPKPDEGLFVIFVVGIIVLLPFVVIHEVGKLQPLDYSWQVWGSILFIGVGMGAIYLHMLNFGTNEVGASTASLFAYLVPILVTVEAVALRGMNLQLYQVVGGVLIIGGVLIATQLHLRPTAADHPPH</sequence>
<feature type="domain" description="EamA" evidence="7">
    <location>
        <begin position="23"/>
        <end position="154"/>
    </location>
</feature>
<dbReference type="Pfam" id="PF00892">
    <property type="entry name" value="EamA"/>
    <property type="match status" value="2"/>
</dbReference>
<keyword evidence="4 6" id="KW-1133">Transmembrane helix</keyword>
<proteinExistence type="inferred from homology"/>
<feature type="transmembrane region" description="Helical" evidence="6">
    <location>
        <begin position="170"/>
        <end position="189"/>
    </location>
</feature>
<keyword evidence="3 6" id="KW-0812">Transmembrane</keyword>
<gene>
    <name evidence="8" type="ORF">RUM8411_01438</name>
</gene>
<dbReference type="AlphaFoldDB" id="A0A1X6YWB1"/>
<evidence type="ECO:0000256" key="1">
    <source>
        <dbReference type="ARBA" id="ARBA00004141"/>
    </source>
</evidence>
<feature type="transmembrane region" description="Helical" evidence="6">
    <location>
        <begin position="114"/>
        <end position="132"/>
    </location>
</feature>
<dbReference type="InterPro" id="IPR000620">
    <property type="entry name" value="EamA_dom"/>
</dbReference>
<dbReference type="PANTHER" id="PTHR32322">
    <property type="entry name" value="INNER MEMBRANE TRANSPORTER"/>
    <property type="match status" value="1"/>
</dbReference>
<evidence type="ECO:0000256" key="3">
    <source>
        <dbReference type="ARBA" id="ARBA00022692"/>
    </source>
</evidence>
<feature type="domain" description="EamA" evidence="7">
    <location>
        <begin position="171"/>
        <end position="306"/>
    </location>
</feature>
<evidence type="ECO:0000313" key="9">
    <source>
        <dbReference type="Proteomes" id="UP000193778"/>
    </source>
</evidence>
<feature type="transmembrane region" description="Helical" evidence="6">
    <location>
        <begin position="289"/>
        <end position="311"/>
    </location>
</feature>
<dbReference type="PANTHER" id="PTHR32322:SF2">
    <property type="entry name" value="EAMA DOMAIN-CONTAINING PROTEIN"/>
    <property type="match status" value="1"/>
</dbReference>
<comment type="subcellular location">
    <subcellularLocation>
        <location evidence="1">Membrane</location>
        <topology evidence="1">Multi-pass membrane protein</topology>
    </subcellularLocation>
</comment>
<feature type="transmembrane region" description="Helical" evidence="6">
    <location>
        <begin position="50"/>
        <end position="71"/>
    </location>
</feature>
<name>A0A1X6YWB1_9RHOB</name>
<keyword evidence="5 6" id="KW-0472">Membrane</keyword>
<dbReference type="InterPro" id="IPR037185">
    <property type="entry name" value="EmrE-like"/>
</dbReference>
<accession>A0A1X6YWB1</accession>
<protein>
    <submittedName>
        <fullName evidence="8">EamA-like transporter family protein</fullName>
    </submittedName>
</protein>
<dbReference type="SUPFAM" id="SSF103481">
    <property type="entry name" value="Multidrug resistance efflux transporter EmrE"/>
    <property type="match status" value="2"/>
</dbReference>
<feature type="transmembrane region" description="Helical" evidence="6">
    <location>
        <begin position="83"/>
        <end position="102"/>
    </location>
</feature>
<feature type="transmembrane region" description="Helical" evidence="6">
    <location>
        <begin position="21"/>
        <end position="44"/>
    </location>
</feature>
<dbReference type="EMBL" id="FWFP01000003">
    <property type="protein sequence ID" value="SLN33509.1"/>
    <property type="molecule type" value="Genomic_DNA"/>
</dbReference>
<dbReference type="Proteomes" id="UP000193778">
    <property type="component" value="Unassembled WGS sequence"/>
</dbReference>
<feature type="transmembrane region" description="Helical" evidence="6">
    <location>
        <begin position="232"/>
        <end position="253"/>
    </location>
</feature>
<feature type="transmembrane region" description="Helical" evidence="6">
    <location>
        <begin position="265"/>
        <end position="283"/>
    </location>
</feature>
<dbReference type="InterPro" id="IPR050638">
    <property type="entry name" value="AA-Vitamin_Transporters"/>
</dbReference>
<feature type="transmembrane region" description="Helical" evidence="6">
    <location>
        <begin position="201"/>
        <end position="220"/>
    </location>
</feature>
<evidence type="ECO:0000256" key="4">
    <source>
        <dbReference type="ARBA" id="ARBA00022989"/>
    </source>
</evidence>
<evidence type="ECO:0000259" key="7">
    <source>
        <dbReference type="Pfam" id="PF00892"/>
    </source>
</evidence>
<evidence type="ECO:0000256" key="5">
    <source>
        <dbReference type="ARBA" id="ARBA00023136"/>
    </source>
</evidence>
<organism evidence="8 9">
    <name type="scientific">Ruegeria meonggei</name>
    <dbReference type="NCBI Taxonomy" id="1446476"/>
    <lineage>
        <taxon>Bacteria</taxon>
        <taxon>Pseudomonadati</taxon>
        <taxon>Pseudomonadota</taxon>
        <taxon>Alphaproteobacteria</taxon>
        <taxon>Rhodobacterales</taxon>
        <taxon>Roseobacteraceae</taxon>
        <taxon>Ruegeria</taxon>
    </lineage>
</organism>
<evidence type="ECO:0000313" key="8">
    <source>
        <dbReference type="EMBL" id="SLN33509.1"/>
    </source>
</evidence>
<feature type="transmembrane region" description="Helical" evidence="6">
    <location>
        <begin position="139"/>
        <end position="158"/>
    </location>
</feature>
<evidence type="ECO:0000256" key="2">
    <source>
        <dbReference type="ARBA" id="ARBA00007362"/>
    </source>
</evidence>
<reference evidence="9" key="1">
    <citation type="submission" date="2017-03" db="EMBL/GenBank/DDBJ databases">
        <authorList>
            <person name="Rodrigo-Torres L."/>
            <person name="Arahal R.D."/>
            <person name="Lucena T."/>
        </authorList>
    </citation>
    <scope>NUCLEOTIDE SEQUENCE [LARGE SCALE GENOMIC DNA]</scope>
    <source>
        <strain evidence="9">CECT 8411</strain>
    </source>
</reference>
<dbReference type="GO" id="GO:0016020">
    <property type="term" value="C:membrane"/>
    <property type="evidence" value="ECO:0007669"/>
    <property type="project" value="UniProtKB-SubCell"/>
</dbReference>
<evidence type="ECO:0000256" key="6">
    <source>
        <dbReference type="SAM" id="Phobius"/>
    </source>
</evidence>
<comment type="similarity">
    <text evidence="2">Belongs to the EamA transporter family.</text>
</comment>